<evidence type="ECO:0000313" key="4">
    <source>
        <dbReference type="Proteomes" id="UP000285301"/>
    </source>
</evidence>
<dbReference type="Gene3D" id="3.80.10.10">
    <property type="entry name" value="Ribonuclease Inhibitor"/>
    <property type="match status" value="1"/>
</dbReference>
<keyword evidence="4" id="KW-1185">Reference proteome</keyword>
<dbReference type="SMART" id="SM00367">
    <property type="entry name" value="LRR_CC"/>
    <property type="match status" value="4"/>
</dbReference>
<dbReference type="SUPFAM" id="SSF52047">
    <property type="entry name" value="RNI-like"/>
    <property type="match status" value="1"/>
</dbReference>
<dbReference type="PANTHER" id="PTHR13318">
    <property type="entry name" value="PARTNER OF PAIRED, ISOFORM B-RELATED"/>
    <property type="match status" value="1"/>
</dbReference>
<name>A0A3S3PA04_9ACAR</name>
<dbReference type="InterPro" id="IPR036047">
    <property type="entry name" value="F-box-like_dom_sf"/>
</dbReference>
<evidence type="ECO:0000259" key="2">
    <source>
        <dbReference type="PROSITE" id="PS50181"/>
    </source>
</evidence>
<dbReference type="GO" id="GO:0031146">
    <property type="term" value="P:SCF-dependent proteasomal ubiquitin-dependent protein catabolic process"/>
    <property type="evidence" value="ECO:0007669"/>
    <property type="project" value="TreeGrafter"/>
</dbReference>
<dbReference type="SMART" id="SM00256">
    <property type="entry name" value="FBOX"/>
    <property type="match status" value="1"/>
</dbReference>
<dbReference type="InterPro" id="IPR001810">
    <property type="entry name" value="F-box_dom"/>
</dbReference>
<organism evidence="3 4">
    <name type="scientific">Dinothrombium tinctorium</name>
    <dbReference type="NCBI Taxonomy" id="1965070"/>
    <lineage>
        <taxon>Eukaryota</taxon>
        <taxon>Metazoa</taxon>
        <taxon>Ecdysozoa</taxon>
        <taxon>Arthropoda</taxon>
        <taxon>Chelicerata</taxon>
        <taxon>Arachnida</taxon>
        <taxon>Acari</taxon>
        <taxon>Acariformes</taxon>
        <taxon>Trombidiformes</taxon>
        <taxon>Prostigmata</taxon>
        <taxon>Anystina</taxon>
        <taxon>Parasitengona</taxon>
        <taxon>Trombidioidea</taxon>
        <taxon>Trombidiidae</taxon>
        <taxon>Dinothrombium</taxon>
    </lineage>
</organism>
<gene>
    <name evidence="3" type="ORF">B4U79_17563</name>
</gene>
<dbReference type="InterPro" id="IPR032675">
    <property type="entry name" value="LRR_dom_sf"/>
</dbReference>
<comment type="caution">
    <text evidence="3">The sequence shown here is derived from an EMBL/GenBank/DDBJ whole genome shotgun (WGS) entry which is preliminary data.</text>
</comment>
<proteinExistence type="predicted"/>
<dbReference type="STRING" id="1965070.A0A3S3PA04"/>
<protein>
    <submittedName>
        <fullName evidence="3">F-box/LRR-repeat protein 2-like protein</fullName>
    </submittedName>
</protein>
<accession>A0A3S3PA04</accession>
<dbReference type="GO" id="GO:0019005">
    <property type="term" value="C:SCF ubiquitin ligase complex"/>
    <property type="evidence" value="ECO:0007669"/>
    <property type="project" value="TreeGrafter"/>
</dbReference>
<dbReference type="Pfam" id="PF12937">
    <property type="entry name" value="F-box-like"/>
    <property type="match status" value="1"/>
</dbReference>
<keyword evidence="1" id="KW-0833">Ubl conjugation pathway</keyword>
<evidence type="ECO:0000256" key="1">
    <source>
        <dbReference type="ARBA" id="ARBA00022786"/>
    </source>
</evidence>
<dbReference type="AlphaFoldDB" id="A0A3S3PA04"/>
<reference evidence="3 4" key="1">
    <citation type="journal article" date="2018" name="Gigascience">
        <title>Genomes of trombidid mites reveal novel predicted allergens and laterally-transferred genes associated with secondary metabolism.</title>
        <authorList>
            <person name="Dong X."/>
            <person name="Chaisiri K."/>
            <person name="Xia D."/>
            <person name="Armstrong S.D."/>
            <person name="Fang Y."/>
            <person name="Donnelly M.J."/>
            <person name="Kadowaki T."/>
            <person name="McGarry J.W."/>
            <person name="Darby A.C."/>
            <person name="Makepeace B.L."/>
        </authorList>
    </citation>
    <scope>NUCLEOTIDE SEQUENCE [LARGE SCALE GENOMIC DNA]</scope>
    <source>
        <strain evidence="3">UoL-WK</strain>
    </source>
</reference>
<dbReference type="Gene3D" id="1.20.1280.50">
    <property type="match status" value="1"/>
</dbReference>
<dbReference type="Proteomes" id="UP000285301">
    <property type="component" value="Unassembled WGS sequence"/>
</dbReference>
<dbReference type="InterPro" id="IPR006553">
    <property type="entry name" value="Leu-rich_rpt_Cys-con_subtyp"/>
</dbReference>
<sequence>MATFETFPNEVLIQILQYLPLRDKLRAEMVCKQWKDAIRSLNQRTMLLRIGESHFRSYKVVEKYKCDDKEHQTLDTNCATVKCTLDAVKAIRRFNKIKTLAIELNHLSNLADILPTIGHSCSDLEHIEFKCNEGVLTDQLMQSLLEVINEKVKHFILINQYRHFFEHSFGNESARRLFQRCPNLEMLVLDEKTWVDIDGLSYLPLTVTHLFIPWVPFTEEILNSLSFQMHAMQSLEIGFVTDQILQLVCEFENLTTFLLRNVKIDSPKSLLLLCKLKYLKSLQIHFADYKINIDEVLLQVLNYCSQLRRFCIYGANITDKCVSMMSQLCPQLEVIELDFGRRKISDESIYSLFNLKTLRILTIPFTAVTDEAICDLLMHCKQLEYIDVSGCTQITKQTFDTIVMKAEKYPHKVFTLGILNPMIYELMEKPPNLRLLHVDKFNFLNR</sequence>
<evidence type="ECO:0000313" key="3">
    <source>
        <dbReference type="EMBL" id="RWS11060.1"/>
    </source>
</evidence>
<dbReference type="EMBL" id="NCKU01001860">
    <property type="protein sequence ID" value="RWS11060.1"/>
    <property type="molecule type" value="Genomic_DNA"/>
</dbReference>
<dbReference type="OrthoDB" id="549243at2759"/>
<dbReference type="SUPFAM" id="SSF81383">
    <property type="entry name" value="F-box domain"/>
    <property type="match status" value="1"/>
</dbReference>
<dbReference type="PROSITE" id="PS50181">
    <property type="entry name" value="FBOX"/>
    <property type="match status" value="1"/>
</dbReference>
<feature type="domain" description="F-box" evidence="2">
    <location>
        <begin position="1"/>
        <end position="50"/>
    </location>
</feature>